<dbReference type="Proteomes" id="UP001164250">
    <property type="component" value="Chromosome 10"/>
</dbReference>
<dbReference type="EMBL" id="CM047906">
    <property type="protein sequence ID" value="KAJ0086547.1"/>
    <property type="molecule type" value="Genomic_DNA"/>
</dbReference>
<name>A0ACC1AIQ3_9ROSI</name>
<sequence length="162" mass="18479">MLQDIGVKWRSFKYTLNKHFVIPFADNRSKLVRPPPQYNFIRKSHWEKQETELTKEEVDKSLTWKLARKRKGGGYDLEVAQRVEKITKAKTGSLKTDGKNGILNQALGTKEHLGLVRDMGKFITHEDNTCYLAVDSPPNIVAKGTIIEYEGPNIWVTYGCGV</sequence>
<accession>A0ACC1AIQ3</accession>
<gene>
    <name evidence="1" type="ORF">Patl1_07960</name>
</gene>
<organism evidence="1 2">
    <name type="scientific">Pistacia atlantica</name>
    <dbReference type="NCBI Taxonomy" id="434234"/>
    <lineage>
        <taxon>Eukaryota</taxon>
        <taxon>Viridiplantae</taxon>
        <taxon>Streptophyta</taxon>
        <taxon>Embryophyta</taxon>
        <taxon>Tracheophyta</taxon>
        <taxon>Spermatophyta</taxon>
        <taxon>Magnoliopsida</taxon>
        <taxon>eudicotyledons</taxon>
        <taxon>Gunneridae</taxon>
        <taxon>Pentapetalae</taxon>
        <taxon>rosids</taxon>
        <taxon>malvids</taxon>
        <taxon>Sapindales</taxon>
        <taxon>Anacardiaceae</taxon>
        <taxon>Pistacia</taxon>
    </lineage>
</organism>
<reference evidence="2" key="1">
    <citation type="journal article" date="2023" name="G3 (Bethesda)">
        <title>Genome assembly and association tests identify interacting loci associated with vigor, precocity, and sex in interspecific pistachio rootstocks.</title>
        <authorList>
            <person name="Palmer W."/>
            <person name="Jacygrad E."/>
            <person name="Sagayaradj S."/>
            <person name="Cavanaugh K."/>
            <person name="Han R."/>
            <person name="Bertier L."/>
            <person name="Beede B."/>
            <person name="Kafkas S."/>
            <person name="Golino D."/>
            <person name="Preece J."/>
            <person name="Michelmore R."/>
        </authorList>
    </citation>
    <scope>NUCLEOTIDE SEQUENCE [LARGE SCALE GENOMIC DNA]</scope>
</reference>
<evidence type="ECO:0000313" key="2">
    <source>
        <dbReference type="Proteomes" id="UP001164250"/>
    </source>
</evidence>
<protein>
    <submittedName>
        <fullName evidence="1">Uncharacterized protein</fullName>
    </submittedName>
</protein>
<keyword evidence="2" id="KW-1185">Reference proteome</keyword>
<proteinExistence type="predicted"/>
<evidence type="ECO:0000313" key="1">
    <source>
        <dbReference type="EMBL" id="KAJ0086547.1"/>
    </source>
</evidence>
<comment type="caution">
    <text evidence="1">The sequence shown here is derived from an EMBL/GenBank/DDBJ whole genome shotgun (WGS) entry which is preliminary data.</text>
</comment>